<keyword evidence="7" id="KW-0285">Flavoprotein</keyword>
<keyword evidence="15" id="KW-0511">Multifunctional enzyme</keyword>
<evidence type="ECO:0000256" key="12">
    <source>
        <dbReference type="ARBA" id="ARBA00022777"/>
    </source>
</evidence>
<dbReference type="EC" id="2.7.7.2" evidence="5"/>
<dbReference type="InterPro" id="IPR023468">
    <property type="entry name" value="Riboflavin_kinase"/>
</dbReference>
<dbReference type="Pfam" id="PF01687">
    <property type="entry name" value="Flavokinase"/>
    <property type="match status" value="1"/>
</dbReference>
<keyword evidence="9" id="KW-0808">Transferase</keyword>
<evidence type="ECO:0000256" key="6">
    <source>
        <dbReference type="ARBA" id="ARBA00018483"/>
    </source>
</evidence>
<dbReference type="UniPathway" id="UPA00277">
    <property type="reaction ID" value="UER00407"/>
</dbReference>
<feature type="domain" description="Riboflavin kinase" evidence="16">
    <location>
        <begin position="147"/>
        <end position="273"/>
    </location>
</feature>
<dbReference type="InterPro" id="IPR015865">
    <property type="entry name" value="Riboflavin_kinase_bac/euk"/>
</dbReference>
<sequence length="276" mass="31706">VTHHANALCVPSVLVTFDPHPRHILDPAADKLSLIMGLEQKLEIIESLGIDLVYVIDFTVQFSKTSAREFLDNTILPFFNPYFIIVGYDHHFGYKREGSPEFLTSYCSEHEIELEIVPPITDDNTIISSTHIRQLIQSGYVRRANFELGSVFGFLGYVVHGAGRGRSLDFPTANIVPVEKNQLMPKPGVYFTRGRINGLHLYGMCNFGTRPTFNEEELVMEVHFFHDDLTDLYGKEIRIEFLERIRDEKKFPSPLKLKEQLIIDKKRCLDIQGKYE</sequence>
<dbReference type="UniPathway" id="UPA00276">
    <property type="reaction ID" value="UER00406"/>
</dbReference>
<evidence type="ECO:0000256" key="14">
    <source>
        <dbReference type="ARBA" id="ARBA00022840"/>
    </source>
</evidence>
<dbReference type="GO" id="GO:0005524">
    <property type="term" value="F:ATP binding"/>
    <property type="evidence" value="ECO:0007669"/>
    <property type="project" value="UniProtKB-KW"/>
</dbReference>
<dbReference type="SUPFAM" id="SSF82114">
    <property type="entry name" value="Riboflavin kinase-like"/>
    <property type="match status" value="1"/>
</dbReference>
<comment type="pathway">
    <text evidence="1">Cofactor biosynthesis; FAD biosynthesis; FAD from FMN: step 1/1.</text>
</comment>
<reference evidence="17" key="1">
    <citation type="submission" date="2018-05" db="EMBL/GenBank/DDBJ databases">
        <authorList>
            <person name="Lanie J.A."/>
            <person name="Ng W.-L."/>
            <person name="Kazmierczak K.M."/>
            <person name="Andrzejewski T.M."/>
            <person name="Davidsen T.M."/>
            <person name="Wayne K.J."/>
            <person name="Tettelin H."/>
            <person name="Glass J.I."/>
            <person name="Rusch D."/>
            <person name="Podicherti R."/>
            <person name="Tsui H.-C.T."/>
            <person name="Winkler M.E."/>
        </authorList>
    </citation>
    <scope>NUCLEOTIDE SEQUENCE</scope>
</reference>
<dbReference type="GO" id="GO:0003919">
    <property type="term" value="F:FMN adenylyltransferase activity"/>
    <property type="evidence" value="ECO:0007669"/>
    <property type="project" value="UniProtKB-EC"/>
</dbReference>
<dbReference type="EC" id="2.7.1.26" evidence="4"/>
<dbReference type="Gene3D" id="2.40.30.30">
    <property type="entry name" value="Riboflavin kinase-like"/>
    <property type="match status" value="1"/>
</dbReference>
<dbReference type="Gene3D" id="3.40.50.620">
    <property type="entry name" value="HUPs"/>
    <property type="match status" value="1"/>
</dbReference>
<dbReference type="Pfam" id="PF06574">
    <property type="entry name" value="FAD_syn"/>
    <property type="match status" value="1"/>
</dbReference>
<feature type="non-terminal residue" evidence="17">
    <location>
        <position position="1"/>
    </location>
</feature>
<dbReference type="GO" id="GO:0009231">
    <property type="term" value="P:riboflavin biosynthetic process"/>
    <property type="evidence" value="ECO:0007669"/>
    <property type="project" value="InterPro"/>
</dbReference>
<evidence type="ECO:0000256" key="4">
    <source>
        <dbReference type="ARBA" id="ARBA00012105"/>
    </source>
</evidence>
<dbReference type="PANTHER" id="PTHR22749:SF6">
    <property type="entry name" value="RIBOFLAVIN KINASE"/>
    <property type="match status" value="1"/>
</dbReference>
<evidence type="ECO:0000313" key="17">
    <source>
        <dbReference type="EMBL" id="SUZ91968.1"/>
    </source>
</evidence>
<evidence type="ECO:0000256" key="2">
    <source>
        <dbReference type="ARBA" id="ARBA00005201"/>
    </source>
</evidence>
<keyword evidence="12" id="KW-0418">Kinase</keyword>
<evidence type="ECO:0000256" key="9">
    <source>
        <dbReference type="ARBA" id="ARBA00022679"/>
    </source>
</evidence>
<evidence type="ECO:0000256" key="1">
    <source>
        <dbReference type="ARBA" id="ARBA00004726"/>
    </source>
</evidence>
<evidence type="ECO:0000256" key="7">
    <source>
        <dbReference type="ARBA" id="ARBA00022630"/>
    </source>
</evidence>
<keyword evidence="10" id="KW-0548">Nucleotidyltransferase</keyword>
<proteinExistence type="inferred from homology"/>
<evidence type="ECO:0000256" key="3">
    <source>
        <dbReference type="ARBA" id="ARBA00010214"/>
    </source>
</evidence>
<dbReference type="InterPro" id="IPR014729">
    <property type="entry name" value="Rossmann-like_a/b/a_fold"/>
</dbReference>
<protein>
    <recommendedName>
        <fullName evidence="6">Bifunctional riboflavin kinase/FMN adenylyltransferase</fullName>
        <ecNumber evidence="4">2.7.1.26</ecNumber>
        <ecNumber evidence="5">2.7.7.2</ecNumber>
    </recommendedName>
</protein>
<dbReference type="GO" id="GO:0009398">
    <property type="term" value="P:FMN biosynthetic process"/>
    <property type="evidence" value="ECO:0007669"/>
    <property type="project" value="UniProtKB-UniPathway"/>
</dbReference>
<dbReference type="PIRSF" id="PIRSF004491">
    <property type="entry name" value="FAD_Synth"/>
    <property type="match status" value="1"/>
</dbReference>
<dbReference type="InterPro" id="IPR023465">
    <property type="entry name" value="Riboflavin_kinase_dom_sf"/>
</dbReference>
<dbReference type="PANTHER" id="PTHR22749">
    <property type="entry name" value="RIBOFLAVIN KINASE/FMN ADENYLYLTRANSFERASE"/>
    <property type="match status" value="1"/>
</dbReference>
<dbReference type="EMBL" id="UINC01002021">
    <property type="protein sequence ID" value="SUZ91968.1"/>
    <property type="molecule type" value="Genomic_DNA"/>
</dbReference>
<evidence type="ECO:0000256" key="11">
    <source>
        <dbReference type="ARBA" id="ARBA00022741"/>
    </source>
</evidence>
<gene>
    <name evidence="17" type="ORF">METZ01_LOCUS44822</name>
</gene>
<keyword evidence="13" id="KW-0274">FAD</keyword>
<dbReference type="AlphaFoldDB" id="A0A381RLZ4"/>
<accession>A0A381RLZ4</accession>
<evidence type="ECO:0000256" key="13">
    <source>
        <dbReference type="ARBA" id="ARBA00022827"/>
    </source>
</evidence>
<organism evidence="17">
    <name type="scientific">marine metagenome</name>
    <dbReference type="NCBI Taxonomy" id="408172"/>
    <lineage>
        <taxon>unclassified sequences</taxon>
        <taxon>metagenomes</taxon>
        <taxon>ecological metagenomes</taxon>
    </lineage>
</organism>
<name>A0A381RLZ4_9ZZZZ</name>
<dbReference type="InterPro" id="IPR015864">
    <property type="entry name" value="FAD_synthase"/>
</dbReference>
<comment type="similarity">
    <text evidence="3">Belongs to the RibF family.</text>
</comment>
<dbReference type="SMART" id="SM00904">
    <property type="entry name" value="Flavokinase"/>
    <property type="match status" value="1"/>
</dbReference>
<evidence type="ECO:0000256" key="5">
    <source>
        <dbReference type="ARBA" id="ARBA00012393"/>
    </source>
</evidence>
<comment type="pathway">
    <text evidence="2">Cofactor biosynthesis; FMN biosynthesis; FMN from riboflavin (ATP route): step 1/1.</text>
</comment>
<dbReference type="InterPro" id="IPR002606">
    <property type="entry name" value="Riboflavin_kinase_bac"/>
</dbReference>
<evidence type="ECO:0000256" key="15">
    <source>
        <dbReference type="ARBA" id="ARBA00023268"/>
    </source>
</evidence>
<evidence type="ECO:0000256" key="8">
    <source>
        <dbReference type="ARBA" id="ARBA00022643"/>
    </source>
</evidence>
<dbReference type="NCBIfam" id="TIGR00083">
    <property type="entry name" value="ribF"/>
    <property type="match status" value="1"/>
</dbReference>
<dbReference type="GO" id="GO:0008531">
    <property type="term" value="F:riboflavin kinase activity"/>
    <property type="evidence" value="ECO:0007669"/>
    <property type="project" value="UniProtKB-EC"/>
</dbReference>
<evidence type="ECO:0000256" key="10">
    <source>
        <dbReference type="ARBA" id="ARBA00022695"/>
    </source>
</evidence>
<evidence type="ECO:0000259" key="16">
    <source>
        <dbReference type="SMART" id="SM00904"/>
    </source>
</evidence>
<keyword evidence="14" id="KW-0067">ATP-binding</keyword>
<dbReference type="CDD" id="cd02064">
    <property type="entry name" value="FAD_synthetase_N"/>
    <property type="match status" value="1"/>
</dbReference>
<dbReference type="GO" id="GO:0006747">
    <property type="term" value="P:FAD biosynthetic process"/>
    <property type="evidence" value="ECO:0007669"/>
    <property type="project" value="UniProtKB-UniPathway"/>
</dbReference>
<keyword evidence="11" id="KW-0547">Nucleotide-binding</keyword>
<dbReference type="SUPFAM" id="SSF52374">
    <property type="entry name" value="Nucleotidylyl transferase"/>
    <property type="match status" value="1"/>
</dbReference>
<keyword evidence="8" id="KW-0288">FMN</keyword>